<evidence type="ECO:0000259" key="7">
    <source>
        <dbReference type="Pfam" id="PF00155"/>
    </source>
</evidence>
<evidence type="ECO:0000256" key="4">
    <source>
        <dbReference type="ARBA" id="ARBA00022679"/>
    </source>
</evidence>
<dbReference type="PROSITE" id="PS00105">
    <property type="entry name" value="AA_TRANSFER_CLASS_1"/>
    <property type="match status" value="1"/>
</dbReference>
<comment type="similarity">
    <text evidence="2 6">Belongs to the class-I pyridoxal-phosphate-dependent aminotransferase family.</text>
</comment>
<comment type="cofactor">
    <cofactor evidence="1 6">
        <name>pyridoxal 5'-phosphate</name>
        <dbReference type="ChEBI" id="CHEBI:597326"/>
    </cofactor>
</comment>
<accession>A0A1H6WCK2</accession>
<organism evidence="8 9">
    <name type="scientific">Cyclobacterium xiamenense</name>
    <dbReference type="NCBI Taxonomy" id="1297121"/>
    <lineage>
        <taxon>Bacteria</taxon>
        <taxon>Pseudomonadati</taxon>
        <taxon>Bacteroidota</taxon>
        <taxon>Cytophagia</taxon>
        <taxon>Cytophagales</taxon>
        <taxon>Cyclobacteriaceae</taxon>
        <taxon>Cyclobacterium</taxon>
    </lineage>
</organism>
<dbReference type="InterPro" id="IPR050596">
    <property type="entry name" value="AspAT/PAT-like"/>
</dbReference>
<evidence type="ECO:0000256" key="2">
    <source>
        <dbReference type="ARBA" id="ARBA00007441"/>
    </source>
</evidence>
<gene>
    <name evidence="8" type="ORF">SAMN05192553_102626</name>
</gene>
<proteinExistence type="inferred from homology"/>
<protein>
    <recommendedName>
        <fullName evidence="6">Aminotransferase</fullName>
        <ecNumber evidence="6">2.6.1.-</ecNumber>
    </recommendedName>
</protein>
<dbReference type="InterPro" id="IPR015424">
    <property type="entry name" value="PyrdxlP-dep_Trfase"/>
</dbReference>
<dbReference type="EC" id="2.6.1.-" evidence="6"/>
<dbReference type="InterPro" id="IPR015421">
    <property type="entry name" value="PyrdxlP-dep_Trfase_major"/>
</dbReference>
<dbReference type="EMBL" id="FNZH01000002">
    <property type="protein sequence ID" value="SEJ14749.1"/>
    <property type="molecule type" value="Genomic_DNA"/>
</dbReference>
<dbReference type="InterPro" id="IPR004838">
    <property type="entry name" value="NHTrfase_class1_PyrdxlP-BS"/>
</dbReference>
<evidence type="ECO:0000256" key="1">
    <source>
        <dbReference type="ARBA" id="ARBA00001933"/>
    </source>
</evidence>
<keyword evidence="4 6" id="KW-0808">Transferase</keyword>
<evidence type="ECO:0000256" key="5">
    <source>
        <dbReference type="ARBA" id="ARBA00022898"/>
    </source>
</evidence>
<evidence type="ECO:0000313" key="8">
    <source>
        <dbReference type="EMBL" id="SEJ14749.1"/>
    </source>
</evidence>
<name>A0A1H6WCK2_9BACT</name>
<dbReference type="GO" id="GO:0008483">
    <property type="term" value="F:transaminase activity"/>
    <property type="evidence" value="ECO:0007669"/>
    <property type="project" value="UniProtKB-KW"/>
</dbReference>
<dbReference type="InterPro" id="IPR015422">
    <property type="entry name" value="PyrdxlP-dep_Trfase_small"/>
</dbReference>
<feature type="domain" description="Aminotransferase class I/classII large" evidence="7">
    <location>
        <begin position="33"/>
        <end position="393"/>
    </location>
</feature>
<dbReference type="SUPFAM" id="SSF53383">
    <property type="entry name" value="PLP-dependent transferases"/>
    <property type="match status" value="1"/>
</dbReference>
<dbReference type="CDD" id="cd00609">
    <property type="entry name" value="AAT_like"/>
    <property type="match status" value="1"/>
</dbReference>
<dbReference type="Gene3D" id="3.40.640.10">
    <property type="entry name" value="Type I PLP-dependent aspartate aminotransferase-like (Major domain)"/>
    <property type="match status" value="1"/>
</dbReference>
<sequence length="401" mass="43460">MNSILSDRIINMEESATLAMAKTARELKSQGIDIIGLSLGEPDFKTPKHIQEAAKAAIDEGKYFSYPPVAGYQDLREAIARKLREQNHIAEAKAENIVVSTGAKHSIANVFMCLINEGDEVVIFSPYWVSYSEIIKLAGGVPVLIEGNLENNFKATAAQLKEAITDKTKAVIYSSPCNPSGSVFSKEELEAIAEVVKSTEDLVVIADEIYELINFTGQHASIASFPGMFERTITVNGFSKGYAMTGWRVGYICAPVAIAKACEKIQGQFTSGGTGIAQRAALAGLVGDQRPTEEMAAAYLKRRDLVLGLLREIPGIKTHVPEGAFYFFPDISEFFGKTTTGKQVIESADDFCLYLLNEAHVSLVTGAAFGAPKSVRLSYAASEAELKEALKRIKEALAKLN</sequence>
<evidence type="ECO:0000256" key="3">
    <source>
        <dbReference type="ARBA" id="ARBA00022576"/>
    </source>
</evidence>
<dbReference type="Proteomes" id="UP000199403">
    <property type="component" value="Unassembled WGS sequence"/>
</dbReference>
<evidence type="ECO:0000256" key="6">
    <source>
        <dbReference type="RuleBase" id="RU000481"/>
    </source>
</evidence>
<dbReference type="GO" id="GO:0030170">
    <property type="term" value="F:pyridoxal phosphate binding"/>
    <property type="evidence" value="ECO:0007669"/>
    <property type="project" value="InterPro"/>
</dbReference>
<dbReference type="Gene3D" id="3.90.1150.10">
    <property type="entry name" value="Aspartate Aminotransferase, domain 1"/>
    <property type="match status" value="1"/>
</dbReference>
<dbReference type="AlphaFoldDB" id="A0A1H6WCK2"/>
<dbReference type="PANTHER" id="PTHR46383:SF1">
    <property type="entry name" value="ASPARTATE AMINOTRANSFERASE"/>
    <property type="match status" value="1"/>
</dbReference>
<keyword evidence="9" id="KW-1185">Reference proteome</keyword>
<keyword evidence="5" id="KW-0663">Pyridoxal phosphate</keyword>
<dbReference type="OrthoDB" id="1489696at2"/>
<dbReference type="STRING" id="1416801.SAMN05192553_102626"/>
<dbReference type="InterPro" id="IPR004839">
    <property type="entry name" value="Aminotransferase_I/II_large"/>
</dbReference>
<dbReference type="FunFam" id="3.40.640.10:FF:000033">
    <property type="entry name" value="Aspartate aminotransferase"/>
    <property type="match status" value="1"/>
</dbReference>
<dbReference type="Pfam" id="PF00155">
    <property type="entry name" value="Aminotran_1_2"/>
    <property type="match status" value="1"/>
</dbReference>
<keyword evidence="3 6" id="KW-0032">Aminotransferase</keyword>
<dbReference type="RefSeq" id="WP_092171800.1">
    <property type="nucleotide sequence ID" value="NZ_FNZH01000002.1"/>
</dbReference>
<evidence type="ECO:0000313" key="9">
    <source>
        <dbReference type="Proteomes" id="UP000199403"/>
    </source>
</evidence>
<reference evidence="9" key="1">
    <citation type="submission" date="2016-10" db="EMBL/GenBank/DDBJ databases">
        <authorList>
            <person name="Varghese N."/>
            <person name="Submissions S."/>
        </authorList>
    </citation>
    <scope>NUCLEOTIDE SEQUENCE [LARGE SCALE GENOMIC DNA]</scope>
    <source>
        <strain evidence="9">IBRC-M 10761</strain>
    </source>
</reference>
<dbReference type="GO" id="GO:0006520">
    <property type="term" value="P:amino acid metabolic process"/>
    <property type="evidence" value="ECO:0007669"/>
    <property type="project" value="InterPro"/>
</dbReference>
<dbReference type="PANTHER" id="PTHR46383">
    <property type="entry name" value="ASPARTATE AMINOTRANSFERASE"/>
    <property type="match status" value="1"/>
</dbReference>